<organism evidence="1 2">
    <name type="scientific">Beijerinckia indica subsp. indica (strain ATCC 9039 / DSM 1715 / NCIMB 8712)</name>
    <dbReference type="NCBI Taxonomy" id="395963"/>
    <lineage>
        <taxon>Bacteria</taxon>
        <taxon>Pseudomonadati</taxon>
        <taxon>Pseudomonadota</taxon>
        <taxon>Alphaproteobacteria</taxon>
        <taxon>Hyphomicrobiales</taxon>
        <taxon>Beijerinckiaceae</taxon>
        <taxon>Beijerinckia</taxon>
    </lineage>
</organism>
<evidence type="ECO:0000313" key="2">
    <source>
        <dbReference type="Proteomes" id="UP000001695"/>
    </source>
</evidence>
<dbReference type="Gene3D" id="3.40.50.2000">
    <property type="entry name" value="Glycogen Phosphorylase B"/>
    <property type="match status" value="2"/>
</dbReference>
<dbReference type="EMBL" id="CP001016">
    <property type="protein sequence ID" value="ACB96226.1"/>
    <property type="molecule type" value="Genomic_DNA"/>
</dbReference>
<name>B2IJA8_BEII9</name>
<accession>B2IJA8</accession>
<dbReference type="eggNOG" id="COG0438">
    <property type="taxonomic scope" value="Bacteria"/>
</dbReference>
<dbReference type="CAZy" id="GT4">
    <property type="family name" value="Glycosyltransferase Family 4"/>
</dbReference>
<reference evidence="1 2" key="2">
    <citation type="journal article" date="2010" name="J. Bacteriol.">
        <title>Complete genome sequence of Beijerinckia indica subsp. indica.</title>
        <authorList>
            <person name="Tamas I."/>
            <person name="Dedysh S.N."/>
            <person name="Liesack W."/>
            <person name="Stott M.B."/>
            <person name="Alam M."/>
            <person name="Murrell J.C."/>
            <person name="Dunfield P.F."/>
        </authorList>
    </citation>
    <scope>NUCLEOTIDE SEQUENCE [LARGE SCALE GENOMIC DNA]</scope>
    <source>
        <strain evidence="2">ATCC 9039 / DSM 1715 / NCIMB 8712</strain>
    </source>
</reference>
<evidence type="ECO:0000313" key="1">
    <source>
        <dbReference type="EMBL" id="ACB96226.1"/>
    </source>
</evidence>
<dbReference type="RefSeq" id="WP_012385577.1">
    <property type="nucleotide sequence ID" value="NC_010581.1"/>
</dbReference>
<proteinExistence type="predicted"/>
<gene>
    <name evidence="1" type="ordered locus">Bind_2645</name>
</gene>
<dbReference type="Proteomes" id="UP000001695">
    <property type="component" value="Chromosome"/>
</dbReference>
<sequence>MNVCLLHPFDPRGPKVGGLETYIRDFIRFHPDDINILMIGVDGKGDLPLGKVTDLEVQGRHIRFMPIIHYSDNQIHEAAKSILNSITFQFAAGLARHLLEIRKLLKSGMYTVDLRRVEFAFFCVLMRTPFFQMLHGEGAPKLKMDSLLGRYRFIHNFNEQFAIKHCERFLCVNPMITERIKSLYPSYAGKISTLTTWYNPDIYAPTQFILNDNILRILFCGRLDAFKAPWLMFKVIKNLKTALGKDRIEFHYIGTSEPTRFTEFDDIQDVTHLHGFQPQKKIAEIAMSMHATILTSEFEGMPRCTLEGLGAGRPAVAVHLPQLEAVIEDGLSGYLVPRTSEDKMLEKLTERFLQIWKEIKLGHIDPQKVAHKVADFTPQILLEKVYSYHREVHQRLNV</sequence>
<dbReference type="STRING" id="395963.Bind_2645"/>
<reference evidence="2" key="1">
    <citation type="submission" date="2008-03" db="EMBL/GenBank/DDBJ databases">
        <title>Complete sequence of chromosome of Beijerinckia indica subsp. indica ATCC 9039.</title>
        <authorList>
            <consortium name="US DOE Joint Genome Institute"/>
            <person name="Copeland A."/>
            <person name="Lucas S."/>
            <person name="Lapidus A."/>
            <person name="Glavina del Rio T."/>
            <person name="Dalin E."/>
            <person name="Tice H."/>
            <person name="Bruce D."/>
            <person name="Goodwin L."/>
            <person name="Pitluck S."/>
            <person name="LaButti K."/>
            <person name="Schmutz J."/>
            <person name="Larimer F."/>
            <person name="Land M."/>
            <person name="Hauser L."/>
            <person name="Kyrpides N."/>
            <person name="Mikhailova N."/>
            <person name="Dunfield P.F."/>
            <person name="Dedysh S.N."/>
            <person name="Liesack W."/>
            <person name="Saw J.H."/>
            <person name="Alam M."/>
            <person name="Chen Y."/>
            <person name="Murrell J.C."/>
            <person name="Richardson P."/>
        </authorList>
    </citation>
    <scope>NUCLEOTIDE SEQUENCE [LARGE SCALE GENOMIC DNA]</scope>
    <source>
        <strain evidence="2">ATCC 9039 / DSM 1715 / NCIMB 8712</strain>
    </source>
</reference>
<dbReference type="GO" id="GO:0016740">
    <property type="term" value="F:transferase activity"/>
    <property type="evidence" value="ECO:0007669"/>
    <property type="project" value="UniProtKB-KW"/>
</dbReference>
<dbReference type="AlphaFoldDB" id="B2IJA8"/>
<dbReference type="HOGENOM" id="CLU_654949_0_0_5"/>
<dbReference type="PANTHER" id="PTHR12526:SF630">
    <property type="entry name" value="GLYCOSYLTRANSFERASE"/>
    <property type="match status" value="1"/>
</dbReference>
<dbReference type="OrthoDB" id="9768937at2"/>
<keyword evidence="1" id="KW-0808">Transferase</keyword>
<dbReference type="Pfam" id="PF13692">
    <property type="entry name" value="Glyco_trans_1_4"/>
    <property type="match status" value="1"/>
</dbReference>
<dbReference type="SUPFAM" id="SSF53756">
    <property type="entry name" value="UDP-Glycosyltransferase/glycogen phosphorylase"/>
    <property type="match status" value="1"/>
</dbReference>
<keyword evidence="2" id="KW-1185">Reference proteome</keyword>
<dbReference type="PANTHER" id="PTHR12526">
    <property type="entry name" value="GLYCOSYLTRANSFERASE"/>
    <property type="match status" value="1"/>
</dbReference>
<dbReference type="KEGG" id="bid:Bind_2645"/>
<protein>
    <submittedName>
        <fullName evidence="1">Glycosyl transferase group 1</fullName>
    </submittedName>
</protein>